<gene>
    <name evidence="2" type="ORF">E3O23_07285</name>
</gene>
<dbReference type="AlphaFoldDB" id="A0A4R8UEV3"/>
<evidence type="ECO:0000313" key="2">
    <source>
        <dbReference type="EMBL" id="TFB52069.1"/>
    </source>
</evidence>
<keyword evidence="1" id="KW-0812">Transmembrane</keyword>
<feature type="transmembrane region" description="Helical" evidence="1">
    <location>
        <begin position="56"/>
        <end position="81"/>
    </location>
</feature>
<evidence type="ECO:0000313" key="3">
    <source>
        <dbReference type="Proteomes" id="UP000297866"/>
    </source>
</evidence>
<reference evidence="2 3" key="1">
    <citation type="submission" date="2019-03" db="EMBL/GenBank/DDBJ databases">
        <title>Genomics of glacier-inhabiting Cryobacterium strains.</title>
        <authorList>
            <person name="Liu Q."/>
            <person name="Xin Y.-H."/>
        </authorList>
    </citation>
    <scope>NUCLEOTIDE SEQUENCE [LARGE SCALE GENOMIC DNA]</scope>
    <source>
        <strain evidence="2 3">Sr47</strain>
    </source>
</reference>
<dbReference type="Proteomes" id="UP000297866">
    <property type="component" value="Unassembled WGS sequence"/>
</dbReference>
<keyword evidence="1" id="KW-0472">Membrane</keyword>
<proteinExistence type="predicted"/>
<evidence type="ECO:0008006" key="4">
    <source>
        <dbReference type="Google" id="ProtNLM"/>
    </source>
</evidence>
<dbReference type="EMBL" id="SOEZ01000038">
    <property type="protein sequence ID" value="TFB52069.1"/>
    <property type="molecule type" value="Genomic_DNA"/>
</dbReference>
<protein>
    <recommendedName>
        <fullName evidence="4">DUF4175 domain-containing protein</fullName>
    </recommendedName>
</protein>
<sequence length="83" mass="8870">MFVAAVVIAAIAQLVVGYFYLVSGLVAPIGAVALFLVWWLALTLVGVLLMTRRSYLLLLVPVVAVTTWFGVMWFGGAVLGWGA</sequence>
<organism evidence="2 3">
    <name type="scientific">Cryobacterium tagatosivorans</name>
    <dbReference type="NCBI Taxonomy" id="1259199"/>
    <lineage>
        <taxon>Bacteria</taxon>
        <taxon>Bacillati</taxon>
        <taxon>Actinomycetota</taxon>
        <taxon>Actinomycetes</taxon>
        <taxon>Micrococcales</taxon>
        <taxon>Microbacteriaceae</taxon>
        <taxon>Cryobacterium</taxon>
    </lineage>
</organism>
<feature type="transmembrane region" description="Helical" evidence="1">
    <location>
        <begin position="27"/>
        <end position="49"/>
    </location>
</feature>
<name>A0A4R8UEV3_9MICO</name>
<keyword evidence="3" id="KW-1185">Reference proteome</keyword>
<evidence type="ECO:0000256" key="1">
    <source>
        <dbReference type="SAM" id="Phobius"/>
    </source>
</evidence>
<comment type="caution">
    <text evidence="2">The sequence shown here is derived from an EMBL/GenBank/DDBJ whole genome shotgun (WGS) entry which is preliminary data.</text>
</comment>
<keyword evidence="1" id="KW-1133">Transmembrane helix</keyword>
<accession>A0A4R8UEV3</accession>